<name>A0A1B6GJG4_9HEMI</name>
<feature type="chain" id="PRO_5008583612" evidence="1">
    <location>
        <begin position="19"/>
        <end position="146"/>
    </location>
</feature>
<dbReference type="AlphaFoldDB" id="A0A1B6GJG4"/>
<evidence type="ECO:0000313" key="2">
    <source>
        <dbReference type="EMBL" id="JAS62586.1"/>
    </source>
</evidence>
<reference evidence="2" key="1">
    <citation type="submission" date="2015-11" db="EMBL/GenBank/DDBJ databases">
        <title>De novo transcriptome assembly of four potential Pierce s Disease insect vectors from Arizona vineyards.</title>
        <authorList>
            <person name="Tassone E.E."/>
        </authorList>
    </citation>
    <scope>NUCLEOTIDE SEQUENCE</scope>
</reference>
<dbReference type="EMBL" id="GECZ01007183">
    <property type="protein sequence ID" value="JAS62586.1"/>
    <property type="molecule type" value="Transcribed_RNA"/>
</dbReference>
<feature type="signal peptide" evidence="1">
    <location>
        <begin position="1"/>
        <end position="18"/>
    </location>
</feature>
<sequence length="146" mass="16759">MMKVVLVIVSVVLWNCDCLIKVKVKNKDVDLGELGKNITETIRNPSGDIDDLIGKIYKYYEALEVIHNEMKKGVADALKAFYQLRGLGGPPFLALVPVDEKPLVEFYKWQKYHGIEFRGFLKYNEDEWAEMNEFANKSRKALGSEK</sequence>
<proteinExistence type="predicted"/>
<gene>
    <name evidence="2" type="ORF">g.12519</name>
</gene>
<protein>
    <submittedName>
        <fullName evidence="2">Uncharacterized protein</fullName>
    </submittedName>
</protein>
<organism evidence="2">
    <name type="scientific">Cuerna arida</name>
    <dbReference type="NCBI Taxonomy" id="1464854"/>
    <lineage>
        <taxon>Eukaryota</taxon>
        <taxon>Metazoa</taxon>
        <taxon>Ecdysozoa</taxon>
        <taxon>Arthropoda</taxon>
        <taxon>Hexapoda</taxon>
        <taxon>Insecta</taxon>
        <taxon>Pterygota</taxon>
        <taxon>Neoptera</taxon>
        <taxon>Paraneoptera</taxon>
        <taxon>Hemiptera</taxon>
        <taxon>Auchenorrhyncha</taxon>
        <taxon>Membracoidea</taxon>
        <taxon>Cicadellidae</taxon>
        <taxon>Cicadellinae</taxon>
        <taxon>Proconiini</taxon>
        <taxon>Cuerna</taxon>
    </lineage>
</organism>
<keyword evidence="1" id="KW-0732">Signal</keyword>
<evidence type="ECO:0000256" key="1">
    <source>
        <dbReference type="SAM" id="SignalP"/>
    </source>
</evidence>
<accession>A0A1B6GJG4</accession>